<dbReference type="SUPFAM" id="SSF57667">
    <property type="entry name" value="beta-beta-alpha zinc fingers"/>
    <property type="match status" value="2"/>
</dbReference>
<evidence type="ECO:0000313" key="12">
    <source>
        <dbReference type="Proteomes" id="UP000271974"/>
    </source>
</evidence>
<dbReference type="FunFam" id="3.30.160.60:FF:000446">
    <property type="entry name" value="Zinc finger protein"/>
    <property type="match status" value="1"/>
</dbReference>
<organism evidence="11 12">
    <name type="scientific">Elysia chlorotica</name>
    <name type="common">Eastern emerald elysia</name>
    <name type="synonym">Sea slug</name>
    <dbReference type="NCBI Taxonomy" id="188477"/>
    <lineage>
        <taxon>Eukaryota</taxon>
        <taxon>Metazoa</taxon>
        <taxon>Spiralia</taxon>
        <taxon>Lophotrochozoa</taxon>
        <taxon>Mollusca</taxon>
        <taxon>Gastropoda</taxon>
        <taxon>Heterobranchia</taxon>
        <taxon>Euthyneura</taxon>
        <taxon>Panpulmonata</taxon>
        <taxon>Sacoglossa</taxon>
        <taxon>Placobranchoidea</taxon>
        <taxon>Plakobranchidae</taxon>
        <taxon>Elysia</taxon>
    </lineage>
</organism>
<dbReference type="EMBL" id="RQTK01000006">
    <property type="protein sequence ID" value="RUS91749.1"/>
    <property type="molecule type" value="Genomic_DNA"/>
</dbReference>
<feature type="domain" description="C2H2-type" evidence="10">
    <location>
        <begin position="94"/>
        <end position="112"/>
    </location>
</feature>
<evidence type="ECO:0000256" key="1">
    <source>
        <dbReference type="ARBA" id="ARBA00004123"/>
    </source>
</evidence>
<protein>
    <recommendedName>
        <fullName evidence="10">C2H2-type domain-containing protein</fullName>
    </recommendedName>
</protein>
<evidence type="ECO:0000256" key="6">
    <source>
        <dbReference type="ARBA" id="ARBA00023015"/>
    </source>
</evidence>
<dbReference type="PANTHER" id="PTHR47772">
    <property type="entry name" value="ZINC FINGER PROTEIN 200"/>
    <property type="match status" value="1"/>
</dbReference>
<dbReference type="GO" id="GO:0008270">
    <property type="term" value="F:zinc ion binding"/>
    <property type="evidence" value="ECO:0007669"/>
    <property type="project" value="UniProtKB-KW"/>
</dbReference>
<evidence type="ECO:0000259" key="10">
    <source>
        <dbReference type="PROSITE" id="PS50157"/>
    </source>
</evidence>
<dbReference type="SMART" id="SM00355">
    <property type="entry name" value="ZnF_C2H2"/>
    <property type="match status" value="3"/>
</dbReference>
<proteinExistence type="predicted"/>
<keyword evidence="2" id="KW-0479">Metal-binding</keyword>
<feature type="non-terminal residue" evidence="11">
    <location>
        <position position="112"/>
    </location>
</feature>
<dbReference type="InterPro" id="IPR036236">
    <property type="entry name" value="Znf_C2H2_sf"/>
</dbReference>
<feature type="domain" description="C2H2-type" evidence="10">
    <location>
        <begin position="3"/>
        <end position="30"/>
    </location>
</feature>
<evidence type="ECO:0000256" key="9">
    <source>
        <dbReference type="PROSITE-ProRule" id="PRU00042"/>
    </source>
</evidence>
<evidence type="ECO:0000256" key="8">
    <source>
        <dbReference type="ARBA" id="ARBA00023242"/>
    </source>
</evidence>
<keyword evidence="8" id="KW-0539">Nucleus</keyword>
<dbReference type="PROSITE" id="PS00028">
    <property type="entry name" value="ZINC_FINGER_C2H2_1"/>
    <property type="match status" value="2"/>
</dbReference>
<dbReference type="PROSITE" id="PS50157">
    <property type="entry name" value="ZINC_FINGER_C2H2_2"/>
    <property type="match status" value="4"/>
</dbReference>
<dbReference type="Gene3D" id="3.30.160.60">
    <property type="entry name" value="Classic Zinc Finger"/>
    <property type="match status" value="3"/>
</dbReference>
<keyword evidence="6" id="KW-0805">Transcription regulation</keyword>
<comment type="subcellular location">
    <subcellularLocation>
        <location evidence="1">Nucleus</location>
    </subcellularLocation>
</comment>
<keyword evidence="4 9" id="KW-0863">Zinc-finger</keyword>
<evidence type="ECO:0000313" key="11">
    <source>
        <dbReference type="EMBL" id="RUS91749.1"/>
    </source>
</evidence>
<gene>
    <name evidence="11" type="ORF">EGW08_000457</name>
</gene>
<keyword evidence="7" id="KW-0804">Transcription</keyword>
<dbReference type="STRING" id="188477.A0A3S1I3Y3"/>
<evidence type="ECO:0000256" key="5">
    <source>
        <dbReference type="ARBA" id="ARBA00022833"/>
    </source>
</evidence>
<reference evidence="11 12" key="1">
    <citation type="submission" date="2019-01" db="EMBL/GenBank/DDBJ databases">
        <title>A draft genome assembly of the solar-powered sea slug Elysia chlorotica.</title>
        <authorList>
            <person name="Cai H."/>
            <person name="Li Q."/>
            <person name="Fang X."/>
            <person name="Li J."/>
            <person name="Curtis N.E."/>
            <person name="Altenburger A."/>
            <person name="Shibata T."/>
            <person name="Feng M."/>
            <person name="Maeda T."/>
            <person name="Schwartz J.A."/>
            <person name="Shigenobu S."/>
            <person name="Lundholm N."/>
            <person name="Nishiyama T."/>
            <person name="Yang H."/>
            <person name="Hasebe M."/>
            <person name="Li S."/>
            <person name="Pierce S.K."/>
            <person name="Wang J."/>
        </authorList>
    </citation>
    <scope>NUCLEOTIDE SEQUENCE [LARGE SCALE GENOMIC DNA]</scope>
    <source>
        <strain evidence="11">EC2010</strain>
        <tissue evidence="11">Whole organism of an adult</tissue>
    </source>
</reference>
<evidence type="ECO:0000256" key="2">
    <source>
        <dbReference type="ARBA" id="ARBA00022723"/>
    </source>
</evidence>
<evidence type="ECO:0000256" key="3">
    <source>
        <dbReference type="ARBA" id="ARBA00022737"/>
    </source>
</evidence>
<keyword evidence="12" id="KW-1185">Reference proteome</keyword>
<feature type="domain" description="C2H2-type" evidence="10">
    <location>
        <begin position="31"/>
        <end position="64"/>
    </location>
</feature>
<name>A0A3S1I3Y3_ELYCH</name>
<dbReference type="GO" id="GO:0005634">
    <property type="term" value="C:nucleus"/>
    <property type="evidence" value="ECO:0007669"/>
    <property type="project" value="UniProtKB-SubCell"/>
</dbReference>
<dbReference type="InterPro" id="IPR013087">
    <property type="entry name" value="Znf_C2H2_type"/>
</dbReference>
<evidence type="ECO:0000256" key="7">
    <source>
        <dbReference type="ARBA" id="ARBA00023163"/>
    </source>
</evidence>
<comment type="caution">
    <text evidence="11">The sequence shown here is derived from an EMBL/GenBank/DDBJ whole genome shotgun (WGS) entry which is preliminary data.</text>
</comment>
<sequence length="112" mass="13171">RSFPCHICGKIFPVKHQFIGHLNTHMNRKPFCCEFCEKSFAYSTNLSRHRKTYSQQIAHSTSRGFVCSYCKRVFFAKQDLDGHMNAQHFNVKPFKCLECPKSFAYEKTLKCH</sequence>
<dbReference type="Proteomes" id="UP000271974">
    <property type="component" value="Unassembled WGS sequence"/>
</dbReference>
<dbReference type="AlphaFoldDB" id="A0A3S1I3Y3"/>
<keyword evidence="5" id="KW-0862">Zinc</keyword>
<dbReference type="Pfam" id="PF13894">
    <property type="entry name" value="zf-C2H2_4"/>
    <property type="match status" value="1"/>
</dbReference>
<feature type="non-terminal residue" evidence="11">
    <location>
        <position position="1"/>
    </location>
</feature>
<keyword evidence="3" id="KW-0677">Repeat</keyword>
<dbReference type="PANTHER" id="PTHR47772:SF11">
    <property type="entry name" value="C2H2-TYPE DOMAIN-CONTAINING PROTEIN"/>
    <property type="match status" value="1"/>
</dbReference>
<evidence type="ECO:0000256" key="4">
    <source>
        <dbReference type="ARBA" id="ARBA00022771"/>
    </source>
</evidence>
<dbReference type="Pfam" id="PF00096">
    <property type="entry name" value="zf-C2H2"/>
    <property type="match status" value="2"/>
</dbReference>
<accession>A0A3S1I3Y3</accession>
<dbReference type="InterPro" id="IPR050636">
    <property type="entry name" value="C2H2-ZF_domain-containing"/>
</dbReference>
<dbReference type="OrthoDB" id="6066510at2759"/>
<feature type="domain" description="C2H2-type" evidence="10">
    <location>
        <begin position="65"/>
        <end position="93"/>
    </location>
</feature>